<feature type="transmembrane region" description="Helical" evidence="1">
    <location>
        <begin position="89"/>
        <end position="111"/>
    </location>
</feature>
<dbReference type="Proteomes" id="UP000305948">
    <property type="component" value="Unassembled WGS sequence"/>
</dbReference>
<dbReference type="OrthoDB" id="2873242at2759"/>
<reference evidence="2 3" key="1">
    <citation type="journal article" date="2019" name="Nat. Ecol. Evol.">
        <title>Megaphylogeny resolves global patterns of mushroom evolution.</title>
        <authorList>
            <person name="Varga T."/>
            <person name="Krizsan K."/>
            <person name="Foldi C."/>
            <person name="Dima B."/>
            <person name="Sanchez-Garcia M."/>
            <person name="Sanchez-Ramirez S."/>
            <person name="Szollosi G.J."/>
            <person name="Szarkandi J.G."/>
            <person name="Papp V."/>
            <person name="Albert L."/>
            <person name="Andreopoulos W."/>
            <person name="Angelini C."/>
            <person name="Antonin V."/>
            <person name="Barry K.W."/>
            <person name="Bougher N.L."/>
            <person name="Buchanan P."/>
            <person name="Buyck B."/>
            <person name="Bense V."/>
            <person name="Catcheside P."/>
            <person name="Chovatia M."/>
            <person name="Cooper J."/>
            <person name="Damon W."/>
            <person name="Desjardin D."/>
            <person name="Finy P."/>
            <person name="Geml J."/>
            <person name="Haridas S."/>
            <person name="Hughes K."/>
            <person name="Justo A."/>
            <person name="Karasinski D."/>
            <person name="Kautmanova I."/>
            <person name="Kiss B."/>
            <person name="Kocsube S."/>
            <person name="Kotiranta H."/>
            <person name="LaButti K.M."/>
            <person name="Lechner B.E."/>
            <person name="Liimatainen K."/>
            <person name="Lipzen A."/>
            <person name="Lukacs Z."/>
            <person name="Mihaltcheva S."/>
            <person name="Morgado L.N."/>
            <person name="Niskanen T."/>
            <person name="Noordeloos M.E."/>
            <person name="Ohm R.A."/>
            <person name="Ortiz-Santana B."/>
            <person name="Ovrebo C."/>
            <person name="Racz N."/>
            <person name="Riley R."/>
            <person name="Savchenko A."/>
            <person name="Shiryaev A."/>
            <person name="Soop K."/>
            <person name="Spirin V."/>
            <person name="Szebenyi C."/>
            <person name="Tomsovsky M."/>
            <person name="Tulloss R.E."/>
            <person name="Uehling J."/>
            <person name="Grigoriev I.V."/>
            <person name="Vagvolgyi C."/>
            <person name="Papp T."/>
            <person name="Martin F.M."/>
            <person name="Miettinen O."/>
            <person name="Hibbett D.S."/>
            <person name="Nagy L.G."/>
        </authorList>
    </citation>
    <scope>NUCLEOTIDE SEQUENCE [LARGE SCALE GENOMIC DNA]</scope>
    <source>
        <strain evidence="2 3">OMC1185</strain>
    </source>
</reference>
<keyword evidence="1" id="KW-0812">Transmembrane</keyword>
<feature type="transmembrane region" description="Helical" evidence="1">
    <location>
        <begin position="6"/>
        <end position="26"/>
    </location>
</feature>
<keyword evidence="3" id="KW-1185">Reference proteome</keyword>
<evidence type="ECO:0000313" key="2">
    <source>
        <dbReference type="EMBL" id="TFK48148.1"/>
    </source>
</evidence>
<evidence type="ECO:0000313" key="3">
    <source>
        <dbReference type="Proteomes" id="UP000305948"/>
    </source>
</evidence>
<dbReference type="EMBL" id="ML213520">
    <property type="protein sequence ID" value="TFK48148.1"/>
    <property type="molecule type" value="Genomic_DNA"/>
</dbReference>
<organism evidence="2 3">
    <name type="scientific">Heliocybe sulcata</name>
    <dbReference type="NCBI Taxonomy" id="5364"/>
    <lineage>
        <taxon>Eukaryota</taxon>
        <taxon>Fungi</taxon>
        <taxon>Dikarya</taxon>
        <taxon>Basidiomycota</taxon>
        <taxon>Agaricomycotina</taxon>
        <taxon>Agaricomycetes</taxon>
        <taxon>Gloeophyllales</taxon>
        <taxon>Gloeophyllaceae</taxon>
        <taxon>Heliocybe</taxon>
    </lineage>
</organism>
<accession>A0A5C3MWL5</accession>
<name>A0A5C3MWL5_9AGAM</name>
<gene>
    <name evidence="2" type="ORF">OE88DRAFT_548735</name>
</gene>
<protein>
    <submittedName>
        <fullName evidence="2">Uncharacterized protein</fullName>
    </submittedName>
</protein>
<feature type="transmembrane region" description="Helical" evidence="1">
    <location>
        <begin position="38"/>
        <end position="62"/>
    </location>
</feature>
<proteinExistence type="predicted"/>
<evidence type="ECO:0000256" key="1">
    <source>
        <dbReference type="SAM" id="Phobius"/>
    </source>
</evidence>
<feature type="transmembrane region" description="Helical" evidence="1">
    <location>
        <begin position="169"/>
        <end position="191"/>
    </location>
</feature>
<sequence length="228" mass="25418">MVPVQVMSLLLGAYAIIFLAALYFLLSNRRSSRSHMYLVPTTIALFVIAFAQVVMQFLLLLLTKFSGNADDPSSVQQAQLLDTNNLLEMLNMFLTVTNNLIADCLLVWRCWNICNRKILVVAGPAVLLFFATLAGYTSWGLSIKFITMTRGVSSQDTTTADTIFRLHKLFIGIFYGATFVGNAALTVLIASKIWRTTKRIRESSVVIETSTYIRTIAALYAIHKCQLS</sequence>
<dbReference type="AlphaFoldDB" id="A0A5C3MWL5"/>
<feature type="transmembrane region" description="Helical" evidence="1">
    <location>
        <begin position="118"/>
        <end position="139"/>
    </location>
</feature>
<keyword evidence="1" id="KW-0472">Membrane</keyword>
<keyword evidence="1" id="KW-1133">Transmembrane helix</keyword>